<keyword evidence="1" id="KW-0732">Signal</keyword>
<name>A0ABW7I6Y3_9RHOB</name>
<comment type="caution">
    <text evidence="2">The sequence shown here is derived from an EMBL/GenBank/DDBJ whole genome shotgun (WGS) entry which is preliminary data.</text>
</comment>
<dbReference type="Proteomes" id="UP001607157">
    <property type="component" value="Unassembled WGS sequence"/>
</dbReference>
<sequence>MIRPRLTRRAFALGLLAALPACGFAPVYGPGRAGSALEGQILADDPVTREDYLLVREFESRLGRAQPGRYGLSYKISVSTAGAAVSRANVTTRYNVLGEVTYALRDLETGAVITSGKTSNFTGYSASGTTVATQAAERDARERLMVILTDQIITRLLVAVPRSGL</sequence>
<dbReference type="RefSeq" id="WP_377170838.1">
    <property type="nucleotide sequence ID" value="NZ_JBHTJC010000002.1"/>
</dbReference>
<dbReference type="Gene3D" id="3.30.160.150">
    <property type="entry name" value="Lipoprotein like domain"/>
    <property type="match status" value="1"/>
</dbReference>
<proteinExistence type="predicted"/>
<feature type="signal peptide" evidence="1">
    <location>
        <begin position="1"/>
        <end position="25"/>
    </location>
</feature>
<accession>A0ABW7I6Y3</accession>
<dbReference type="InterPro" id="IPR007485">
    <property type="entry name" value="LPS_assembly_LptE"/>
</dbReference>
<feature type="chain" id="PRO_5047424289" evidence="1">
    <location>
        <begin position="26"/>
        <end position="165"/>
    </location>
</feature>
<evidence type="ECO:0000313" key="2">
    <source>
        <dbReference type="EMBL" id="MFH0253952.1"/>
    </source>
</evidence>
<keyword evidence="2" id="KW-0449">Lipoprotein</keyword>
<evidence type="ECO:0000256" key="1">
    <source>
        <dbReference type="SAM" id="SignalP"/>
    </source>
</evidence>
<dbReference type="EMBL" id="JBIHMM010000002">
    <property type="protein sequence ID" value="MFH0253952.1"/>
    <property type="molecule type" value="Genomic_DNA"/>
</dbReference>
<dbReference type="Pfam" id="PF04390">
    <property type="entry name" value="LptE"/>
    <property type="match status" value="1"/>
</dbReference>
<gene>
    <name evidence="2" type="primary">lptE</name>
    <name evidence="2" type="ORF">ACGRVM_08600</name>
</gene>
<keyword evidence="3" id="KW-1185">Reference proteome</keyword>
<reference evidence="2 3" key="1">
    <citation type="submission" date="2024-10" db="EMBL/GenBank/DDBJ databases">
        <authorList>
            <person name="Yang X.-N."/>
        </authorList>
    </citation>
    <scope>NUCLEOTIDE SEQUENCE [LARGE SCALE GENOMIC DNA]</scope>
    <source>
        <strain evidence="2 3">CAU 1059</strain>
    </source>
</reference>
<organism evidence="2 3">
    <name type="scientific">Roseovarius aquimarinus</name>
    <dbReference type="NCBI Taxonomy" id="1229156"/>
    <lineage>
        <taxon>Bacteria</taxon>
        <taxon>Pseudomonadati</taxon>
        <taxon>Pseudomonadota</taxon>
        <taxon>Alphaproteobacteria</taxon>
        <taxon>Rhodobacterales</taxon>
        <taxon>Roseobacteraceae</taxon>
        <taxon>Roseovarius</taxon>
    </lineage>
</organism>
<protein>
    <submittedName>
        <fullName evidence="2">LPS assembly lipoprotein LptE</fullName>
    </submittedName>
</protein>
<evidence type="ECO:0000313" key="3">
    <source>
        <dbReference type="Proteomes" id="UP001607157"/>
    </source>
</evidence>